<dbReference type="PANTHER" id="PTHR24148:SF64">
    <property type="entry name" value="HETEROKARYON INCOMPATIBILITY DOMAIN-CONTAINING PROTEIN"/>
    <property type="match status" value="1"/>
</dbReference>
<comment type="caution">
    <text evidence="3">The sequence shown here is derived from an EMBL/GenBank/DDBJ whole genome shotgun (WGS) entry which is preliminary data.</text>
</comment>
<sequence>MLPFVKESISTRVELLQVNGHCPERPYVELVVPSNVRKILSVTFTTLSRDQGWADDAGFSYSWFDTIVQRRASGLADLPSYTICANRTANAEFFEQNTRWDSQSKPRIRLWIEALEAGDIIGILPRAIYPARINIIREASIKLEYEAYDGARNETPAAENHEKIFYNRPLKTNEHEIRVLVVEPAVYDGPIHCSFDYTTLTETGSAVSLPRFDALSYCWDRSPGNSYILLDPNFQISGNVPWTGRRFSVGRNIETGLRRLRREDKAIRIWIDAMCINQMDFEERAQQVSIMSLIYSYATTVHIWLGEGNLVVDTALRVVHELFNFAYGDCPGANSCHCPDDGISKHSVSIQSAEATRPPEGLASLSASHINQFWNAIKRALSRQLCEIGDDWYSGEVAVIVSGLYQHAWFTRVWVLQEALLARRAVIHSSAEVIMFEEAISISNLLLDLKYKGNWWPHFKSRADLAPIWVRLGKSSPALSQESESQASPRTEAKESGLSDLVGSKPVGILDVFIDALVMRATDPRDKLFALLPFAYEISKPTKKQETRLKLEGLIQPNYSKPTAVVLADFTRWWIHTHQSLAILSYIHADPARSWRRMISNQRHSAAPTLYFGKRPQHPTWSIGANGRASWARATLNSQFSFHATGATTPRLSPQHGDADLNDNTERLTLRVDGLHVANIAKIGHFPVEKFFPYGSEDAMRGNDEAGNDPRQSIQTVFHKILDPCGLHQFWTLEADASEAPYDLAGAREFYSDHLRTHWAYCPREKLLAMAPPSSDGDNEGGFSLYETALLPTCLEPCFFVTTGDHYGLCPWTAQEGDMIVLLYGGNVPYLLRPTDKETNVDTRDIFELIGECYVQGIMHGEFLNGQDGGNDQDAETRTFTLV</sequence>
<evidence type="ECO:0000313" key="4">
    <source>
        <dbReference type="Proteomes" id="UP000297716"/>
    </source>
</evidence>
<protein>
    <recommendedName>
        <fullName evidence="2">Heterokaryon incompatibility domain-containing protein</fullName>
    </recommendedName>
</protein>
<dbReference type="Proteomes" id="UP000297716">
    <property type="component" value="Unassembled WGS sequence"/>
</dbReference>
<organism evidence="3 4">
    <name type="scientific">Xylaria hypoxylon</name>
    <dbReference type="NCBI Taxonomy" id="37992"/>
    <lineage>
        <taxon>Eukaryota</taxon>
        <taxon>Fungi</taxon>
        <taxon>Dikarya</taxon>
        <taxon>Ascomycota</taxon>
        <taxon>Pezizomycotina</taxon>
        <taxon>Sordariomycetes</taxon>
        <taxon>Xylariomycetidae</taxon>
        <taxon>Xylariales</taxon>
        <taxon>Xylariaceae</taxon>
        <taxon>Xylaria</taxon>
    </lineage>
</organism>
<evidence type="ECO:0000256" key="1">
    <source>
        <dbReference type="SAM" id="MobiDB-lite"/>
    </source>
</evidence>
<name>A0A4Z0YK10_9PEZI</name>
<dbReference type="Pfam" id="PF26639">
    <property type="entry name" value="Het-6_barrel"/>
    <property type="match status" value="1"/>
</dbReference>
<gene>
    <name evidence="3" type="ORF">E0Z10_g9060</name>
</gene>
<keyword evidence="4" id="KW-1185">Reference proteome</keyword>
<accession>A0A4Z0YK10</accession>
<dbReference type="AlphaFoldDB" id="A0A4Z0YK10"/>
<evidence type="ECO:0000313" key="3">
    <source>
        <dbReference type="EMBL" id="TGJ79701.1"/>
    </source>
</evidence>
<proteinExistence type="predicted"/>
<dbReference type="Pfam" id="PF06985">
    <property type="entry name" value="HET"/>
    <property type="match status" value="1"/>
</dbReference>
<dbReference type="InterPro" id="IPR010730">
    <property type="entry name" value="HET"/>
</dbReference>
<dbReference type="PANTHER" id="PTHR24148">
    <property type="entry name" value="ANKYRIN REPEAT DOMAIN-CONTAINING PROTEIN 39 HOMOLOG-RELATED"/>
    <property type="match status" value="1"/>
</dbReference>
<dbReference type="EMBL" id="SKBN01000268">
    <property type="protein sequence ID" value="TGJ79701.1"/>
    <property type="molecule type" value="Genomic_DNA"/>
</dbReference>
<feature type="domain" description="Heterokaryon incompatibility" evidence="2">
    <location>
        <begin position="212"/>
        <end position="418"/>
    </location>
</feature>
<evidence type="ECO:0000259" key="2">
    <source>
        <dbReference type="Pfam" id="PF06985"/>
    </source>
</evidence>
<dbReference type="InterPro" id="IPR052895">
    <property type="entry name" value="HetReg/Transcr_Mod"/>
</dbReference>
<dbReference type="STRING" id="37992.A0A4Z0YK10"/>
<dbReference type="OrthoDB" id="2157530at2759"/>
<reference evidence="3 4" key="1">
    <citation type="submission" date="2019-03" db="EMBL/GenBank/DDBJ databases">
        <title>Draft genome sequence of Xylaria hypoxylon DSM 108379, a ubiquitous saprotrophic-parasitic fungi on hardwood.</title>
        <authorList>
            <person name="Buettner E."/>
            <person name="Leonhardt S."/>
            <person name="Gebauer A.M."/>
            <person name="Liers C."/>
            <person name="Hofrichter M."/>
            <person name="Kellner H."/>
        </authorList>
    </citation>
    <scope>NUCLEOTIDE SEQUENCE [LARGE SCALE GENOMIC DNA]</scope>
    <source>
        <strain evidence="3 4">DSM 108379</strain>
    </source>
</reference>
<feature type="compositionally biased region" description="Polar residues" evidence="1">
    <location>
        <begin position="480"/>
        <end position="489"/>
    </location>
</feature>
<feature type="region of interest" description="Disordered" evidence="1">
    <location>
        <begin position="480"/>
        <end position="499"/>
    </location>
</feature>